<dbReference type="RefSeq" id="WP_106771217.1">
    <property type="nucleotide sequence ID" value="NZ_PXYK01000004.1"/>
</dbReference>
<accession>A0A2P7SPV7</accession>
<evidence type="ECO:0008006" key="3">
    <source>
        <dbReference type="Google" id="ProtNLM"/>
    </source>
</evidence>
<sequence>MTVYILLFRGVGGATQLPTAPLREALSAAGFENVATYINSGNAIVRTSLSRDKTVAKVAEICREKFGFTKAIHAPTLQEWSELIAKNPFPDAVSVPKFLHAAVLAEEPDEKNVEAIRALAGDGERIAVVGKVAYIHTPGGFGVSRMAEKFDKLIGVENTARNWNSVLKLEELAKKAAA</sequence>
<evidence type="ECO:0000313" key="1">
    <source>
        <dbReference type="EMBL" id="PSJ64471.1"/>
    </source>
</evidence>
<dbReference type="SUPFAM" id="SSF160379">
    <property type="entry name" value="SP0830-like"/>
    <property type="match status" value="1"/>
</dbReference>
<dbReference type="Pfam" id="PF08002">
    <property type="entry name" value="DUF1697"/>
    <property type="match status" value="1"/>
</dbReference>
<reference evidence="1 2" key="1">
    <citation type="submission" date="2018-03" db="EMBL/GenBank/DDBJ databases">
        <title>The draft genome of Mesorhizobium sp. 6GN-30.</title>
        <authorList>
            <person name="Liu L."/>
            <person name="Li L."/>
            <person name="Wang T."/>
            <person name="Zhang X."/>
            <person name="Liang L."/>
        </authorList>
    </citation>
    <scope>NUCLEOTIDE SEQUENCE [LARGE SCALE GENOMIC DNA]</scope>
    <source>
        <strain evidence="1 2">6GN30</strain>
    </source>
</reference>
<keyword evidence="2" id="KW-1185">Reference proteome</keyword>
<name>A0A2P7SPV7_9HYPH</name>
<proteinExistence type="predicted"/>
<gene>
    <name evidence="1" type="ORF">C7I84_05860</name>
</gene>
<dbReference type="OrthoDB" id="9806494at2"/>
<dbReference type="AlphaFoldDB" id="A0A2P7SPV7"/>
<protein>
    <recommendedName>
        <fullName evidence="3">DUF1697 domain-containing protein</fullName>
    </recommendedName>
</protein>
<dbReference type="Gene3D" id="3.30.70.1280">
    <property type="entry name" value="SP0830-like domains"/>
    <property type="match status" value="1"/>
</dbReference>
<dbReference type="Proteomes" id="UP000241229">
    <property type="component" value="Unassembled WGS sequence"/>
</dbReference>
<evidence type="ECO:0000313" key="2">
    <source>
        <dbReference type="Proteomes" id="UP000241229"/>
    </source>
</evidence>
<dbReference type="PANTHER" id="PTHR36439">
    <property type="entry name" value="BLL4334 PROTEIN"/>
    <property type="match status" value="1"/>
</dbReference>
<dbReference type="PANTHER" id="PTHR36439:SF1">
    <property type="entry name" value="DUF1697 DOMAIN-CONTAINING PROTEIN"/>
    <property type="match status" value="1"/>
</dbReference>
<organism evidence="1 2">
    <name type="scientific">Kumtagia ephedrae</name>
    <dbReference type="NCBI Taxonomy" id="2116701"/>
    <lineage>
        <taxon>Bacteria</taxon>
        <taxon>Pseudomonadati</taxon>
        <taxon>Pseudomonadota</taxon>
        <taxon>Alphaproteobacteria</taxon>
        <taxon>Hyphomicrobiales</taxon>
        <taxon>Phyllobacteriaceae</taxon>
        <taxon>Kumtagia</taxon>
    </lineage>
</organism>
<dbReference type="EMBL" id="PXYK01000004">
    <property type="protein sequence ID" value="PSJ64471.1"/>
    <property type="molecule type" value="Genomic_DNA"/>
</dbReference>
<dbReference type="PIRSF" id="PIRSF008502">
    <property type="entry name" value="UCP008502"/>
    <property type="match status" value="1"/>
</dbReference>
<dbReference type="InterPro" id="IPR012545">
    <property type="entry name" value="DUF1697"/>
</dbReference>
<comment type="caution">
    <text evidence="1">The sequence shown here is derived from an EMBL/GenBank/DDBJ whole genome shotgun (WGS) entry which is preliminary data.</text>
</comment>